<keyword evidence="4" id="KW-1185">Reference proteome</keyword>
<dbReference type="GO" id="GO:0055085">
    <property type="term" value="P:transmembrane transport"/>
    <property type="evidence" value="ECO:0007669"/>
    <property type="project" value="InterPro"/>
</dbReference>
<dbReference type="NCBIfam" id="TIGR03431">
    <property type="entry name" value="PhnD"/>
    <property type="match status" value="1"/>
</dbReference>
<dbReference type="Gene3D" id="3.40.190.10">
    <property type="entry name" value="Periplasmic binding protein-like II"/>
    <property type="match status" value="2"/>
</dbReference>
<accession>A0A6G8Q4G6</accession>
<proteinExistence type="inferred from homology"/>
<reference evidence="3 4" key="1">
    <citation type="submission" date="2019-10" db="EMBL/GenBank/DDBJ databases">
        <title>Rubrobacter sp nov SCSIO 52090 isolated from a deep-sea sediment in the South China Sea.</title>
        <authorList>
            <person name="Chen R.W."/>
        </authorList>
    </citation>
    <scope>NUCLEOTIDE SEQUENCE [LARGE SCALE GENOMIC DNA]</scope>
    <source>
        <strain evidence="3 4">SCSIO 52909</strain>
    </source>
</reference>
<dbReference type="EMBL" id="CP045119">
    <property type="protein sequence ID" value="QIN81319.1"/>
    <property type="molecule type" value="Genomic_DNA"/>
</dbReference>
<sequence>MVERFVPRGAGAVASAVASRAVSRGDFLRLGGFGVAGAALLPLAGCGGSGEAQGDSGGIPDPLNIGVIPAEDTEQVAATFEPIAKYVGEEVGVETKLYTATDYSGIIEAMRSGEAEVAWLGPLSYVLAAQRANAEAVAVQLTEEGTKDPTYRSFIITRKDSGVRSLEDLKGKNFAFVDPASTSGNLFPRQAFKEAGMDPDKDLAEATFAGGHDASALAAANGDVDAGAVASTTFESMIAEGILNENDVRKIWESDPIPESPIAVRGDLSPGAKEKIKQAFVGMRPEDVGEEEISPDGAVGYVAARDSDYDVIRKLARSLNLDAETLAS</sequence>
<dbReference type="SUPFAM" id="SSF53850">
    <property type="entry name" value="Periplasmic binding protein-like II"/>
    <property type="match status" value="1"/>
</dbReference>
<evidence type="ECO:0000256" key="1">
    <source>
        <dbReference type="ARBA" id="ARBA00007162"/>
    </source>
</evidence>
<evidence type="ECO:0000313" key="3">
    <source>
        <dbReference type="EMBL" id="QIN81319.1"/>
    </source>
</evidence>
<organism evidence="3 4">
    <name type="scientific">Rubrobacter tropicus</name>
    <dbReference type="NCBI Taxonomy" id="2653851"/>
    <lineage>
        <taxon>Bacteria</taxon>
        <taxon>Bacillati</taxon>
        <taxon>Actinomycetota</taxon>
        <taxon>Rubrobacteria</taxon>
        <taxon>Rubrobacterales</taxon>
        <taxon>Rubrobacteraceae</taxon>
        <taxon>Rubrobacter</taxon>
    </lineage>
</organism>
<dbReference type="Pfam" id="PF12974">
    <property type="entry name" value="Phosphonate-bd"/>
    <property type="match status" value="1"/>
</dbReference>
<keyword evidence="2" id="KW-0732">Signal</keyword>
<evidence type="ECO:0000313" key="4">
    <source>
        <dbReference type="Proteomes" id="UP000501452"/>
    </source>
</evidence>
<comment type="similarity">
    <text evidence="1">Belongs to the phosphate/phosphite/phosphonate binding protein family.</text>
</comment>
<dbReference type="KEGG" id="rub:GBA63_00785"/>
<evidence type="ECO:0000256" key="2">
    <source>
        <dbReference type="ARBA" id="ARBA00022729"/>
    </source>
</evidence>
<gene>
    <name evidence="3" type="primary">phnD</name>
    <name evidence="3" type="ORF">GBA63_00785</name>
</gene>
<name>A0A6G8Q4G6_9ACTN</name>
<dbReference type="CDD" id="cd01071">
    <property type="entry name" value="PBP2_PhnD_like"/>
    <property type="match status" value="1"/>
</dbReference>
<dbReference type="PANTHER" id="PTHR35841">
    <property type="entry name" value="PHOSPHONATES-BINDING PERIPLASMIC PROTEIN"/>
    <property type="match status" value="1"/>
</dbReference>
<protein>
    <submittedName>
        <fullName evidence="3">Phosphonate ABC transporter substrate-binding protein</fullName>
    </submittedName>
</protein>
<dbReference type="NCBIfam" id="TIGR01098">
    <property type="entry name" value="3A0109s03R"/>
    <property type="match status" value="1"/>
</dbReference>
<dbReference type="Proteomes" id="UP000501452">
    <property type="component" value="Chromosome"/>
</dbReference>
<dbReference type="AlphaFoldDB" id="A0A6G8Q4G6"/>
<dbReference type="GO" id="GO:0043190">
    <property type="term" value="C:ATP-binding cassette (ABC) transporter complex"/>
    <property type="evidence" value="ECO:0007669"/>
    <property type="project" value="InterPro"/>
</dbReference>
<dbReference type="InterPro" id="IPR005770">
    <property type="entry name" value="PhnD"/>
</dbReference>
<dbReference type="GO" id="GO:0015716">
    <property type="term" value="P:organic phosphonate transport"/>
    <property type="evidence" value="ECO:0007669"/>
    <property type="project" value="InterPro"/>
</dbReference>
<dbReference type="InterPro" id="IPR017797">
    <property type="entry name" value="Phosphnate-bd"/>
</dbReference>
<dbReference type="PANTHER" id="PTHR35841:SF1">
    <property type="entry name" value="PHOSPHONATES-BINDING PERIPLASMIC PROTEIN"/>
    <property type="match status" value="1"/>
</dbReference>
<dbReference type="RefSeq" id="WP_166172570.1">
    <property type="nucleotide sequence ID" value="NZ_CP045119.1"/>
</dbReference>